<evidence type="ECO:0008006" key="3">
    <source>
        <dbReference type="Google" id="ProtNLM"/>
    </source>
</evidence>
<sequence length="111" mass="12082">MLPNPSPADGIVLSRMCMRVEAASLLAGVQGARGDMAIVHLQYADDTIPFLAEGDRIPVMVRFFLELLQEVTGLKVNFDKSLLIGMNIEENTMRKATTVLGCRGAASLYLI</sequence>
<reference evidence="1" key="1">
    <citation type="submission" date="2017-07" db="EMBL/GenBank/DDBJ databases">
        <title>Taro Niue Genome Assembly and Annotation.</title>
        <authorList>
            <person name="Atibalentja N."/>
            <person name="Keating K."/>
            <person name="Fields C.J."/>
        </authorList>
    </citation>
    <scope>NUCLEOTIDE SEQUENCE</scope>
    <source>
        <strain evidence="1">Niue_2</strain>
        <tissue evidence="1">Leaf</tissue>
    </source>
</reference>
<organism evidence="1 2">
    <name type="scientific">Colocasia esculenta</name>
    <name type="common">Wild taro</name>
    <name type="synonym">Arum esculentum</name>
    <dbReference type="NCBI Taxonomy" id="4460"/>
    <lineage>
        <taxon>Eukaryota</taxon>
        <taxon>Viridiplantae</taxon>
        <taxon>Streptophyta</taxon>
        <taxon>Embryophyta</taxon>
        <taxon>Tracheophyta</taxon>
        <taxon>Spermatophyta</taxon>
        <taxon>Magnoliopsida</taxon>
        <taxon>Liliopsida</taxon>
        <taxon>Araceae</taxon>
        <taxon>Aroideae</taxon>
        <taxon>Colocasieae</taxon>
        <taxon>Colocasia</taxon>
    </lineage>
</organism>
<dbReference type="AlphaFoldDB" id="A0A843WUF3"/>
<protein>
    <recommendedName>
        <fullName evidence="3">Reverse transcriptase domain-containing protein</fullName>
    </recommendedName>
</protein>
<comment type="caution">
    <text evidence="1">The sequence shown here is derived from an EMBL/GenBank/DDBJ whole genome shotgun (WGS) entry which is preliminary data.</text>
</comment>
<evidence type="ECO:0000313" key="2">
    <source>
        <dbReference type="Proteomes" id="UP000652761"/>
    </source>
</evidence>
<accession>A0A843WUF3</accession>
<dbReference type="OrthoDB" id="683846at2759"/>
<dbReference type="EMBL" id="NMUH01004226">
    <property type="protein sequence ID" value="MQM08871.1"/>
    <property type="molecule type" value="Genomic_DNA"/>
</dbReference>
<keyword evidence="2" id="KW-1185">Reference proteome</keyword>
<proteinExistence type="predicted"/>
<evidence type="ECO:0000313" key="1">
    <source>
        <dbReference type="EMBL" id="MQM08871.1"/>
    </source>
</evidence>
<gene>
    <name evidence="1" type="ORF">Taro_041732</name>
</gene>
<dbReference type="Proteomes" id="UP000652761">
    <property type="component" value="Unassembled WGS sequence"/>
</dbReference>
<name>A0A843WUF3_COLES</name>